<evidence type="ECO:0000313" key="3">
    <source>
        <dbReference type="Proteomes" id="UP000281261"/>
    </source>
</evidence>
<gene>
    <name evidence="2" type="ORF">DRH29_01280</name>
</gene>
<feature type="transmembrane region" description="Helical" evidence="1">
    <location>
        <begin position="557"/>
        <end position="576"/>
    </location>
</feature>
<sequence length="588" mass="66597">MKSKKVNLAFLSITLLVVGGLVWAGAWYIKSNNKLSVAISAFKAPSTEKLVGLDELPPSNIVRPFVVGDDVYTLELTFDKRYISPLPRSSIKGTVRLLKNGKVINQIPSQLTGTNRVEKFGQPARTKIDPTKIQLNLTKLNQNIHPNVKFLINGEEPQGVCDYTALDESFRSVVNPYASYSQIGFGAQPQAVSTIQSYVVSAQALNEGRNLKYGQLDISSGQAEFEYVFDGKRILPYLEFELGTERGELLTSQSVFFEDQKQSRVTVPDINRQLKGSDIYYDMVFSESRLNLKDEQTFDIEITSRDTNSGEINTNPFQRVILTLIPPAQIFELEEIRQETRYDGSSELAQFFYGHVNLIRPGHFIHTDELADYYGAMVGRYIPHRSMFPNSRLYYTNDCEIDQSFAVELDLIDGYGRVEFSYSGSQEWLPYLTFLVQPTNYFFEYAGWQDGEPPHQGAFSGIYLGSLSLYEQEGILGDIKSMYRETEDIIYPPLVDESGNDVHACPNFTWATSRQGCYKLYGNDWMDEDEFQQFINSVYTIASLPIGSVSLSSSLSIWWWFILLQIFIGLGGGLILRQKIKLPNGKNK</sequence>
<dbReference type="EMBL" id="QMNG01000002">
    <property type="protein sequence ID" value="RLC37703.1"/>
    <property type="molecule type" value="Genomic_DNA"/>
</dbReference>
<reference evidence="2 3" key="1">
    <citation type="submission" date="2018-06" db="EMBL/GenBank/DDBJ databases">
        <title>Extensive metabolic versatility and redundancy in microbially diverse, dynamic hydrothermal sediments.</title>
        <authorList>
            <person name="Dombrowski N."/>
            <person name="Teske A."/>
            <person name="Baker B.J."/>
        </authorList>
    </citation>
    <scope>NUCLEOTIDE SEQUENCE [LARGE SCALE GENOMIC DNA]</scope>
    <source>
        <strain evidence="2">B79_G16</strain>
    </source>
</reference>
<comment type="caution">
    <text evidence="2">The sequence shown here is derived from an EMBL/GenBank/DDBJ whole genome shotgun (WGS) entry which is preliminary data.</text>
</comment>
<proteinExistence type="predicted"/>
<organism evidence="2 3">
    <name type="scientific">candidate division Kazan bacterium</name>
    <dbReference type="NCBI Taxonomy" id="2202143"/>
    <lineage>
        <taxon>Bacteria</taxon>
        <taxon>Bacteria division Kazan-3B-28</taxon>
    </lineage>
</organism>
<dbReference type="Proteomes" id="UP000281261">
    <property type="component" value="Unassembled WGS sequence"/>
</dbReference>
<dbReference type="AlphaFoldDB" id="A0A420ZDL4"/>
<evidence type="ECO:0000313" key="2">
    <source>
        <dbReference type="EMBL" id="RLC37703.1"/>
    </source>
</evidence>
<name>A0A420ZDL4_UNCK3</name>
<keyword evidence="1" id="KW-1133">Transmembrane helix</keyword>
<protein>
    <submittedName>
        <fullName evidence="2">Uncharacterized protein</fullName>
    </submittedName>
</protein>
<keyword evidence="1" id="KW-0812">Transmembrane</keyword>
<accession>A0A420ZDL4</accession>
<evidence type="ECO:0000256" key="1">
    <source>
        <dbReference type="SAM" id="Phobius"/>
    </source>
</evidence>
<keyword evidence="1" id="KW-0472">Membrane</keyword>